<protein>
    <submittedName>
        <fullName evidence="1">Uncharacterized protein</fullName>
    </submittedName>
</protein>
<comment type="caution">
    <text evidence="1">The sequence shown here is derived from an EMBL/GenBank/DDBJ whole genome shotgun (WGS) entry which is preliminary data.</text>
</comment>
<reference evidence="1" key="1">
    <citation type="submission" date="2022-04" db="EMBL/GenBank/DDBJ databases">
        <title>Jade perch genome.</title>
        <authorList>
            <person name="Chao B."/>
        </authorList>
    </citation>
    <scope>NUCLEOTIDE SEQUENCE</scope>
    <source>
        <strain evidence="1">CB-2022</strain>
    </source>
</reference>
<dbReference type="Proteomes" id="UP000831701">
    <property type="component" value="Chromosome 8"/>
</dbReference>
<proteinExistence type="predicted"/>
<sequence length="634" mass="71747">MSGCNPHPEMLCWLREDEMSVQELLQRVQCAITHVDEIMQQEIRPLLAVDIIEQLHRQFALLSGGRGKDGAPIITFPEYSGFNEVPEEDFLNVVTYLTSIPSMDSASIGFIIIIDRRKDKWSSVKASLSRIAGAFPGNLQLVLVLRPSRFFQRAIADIGIKLHKDDFKMKIVMLNSLSDLHGYVDKGQLTWELGGSLEYCHSQWIHHRTAIENFAMTVKTTAQMLQKFGTELAETELPNDVQCTKDLLAAHTDKRNNLKDELKLGLKQGTTLLSCIKEQAAKSENHKPNPDEMENQTTVERSLLAQLDETENAFEQFWSKHHLKLEQCLQLRHFEQDFREVKVSLDSLMDSLTSLSDTGDCMARVEHLLKELKTLEEKAQPTLEKAQLHALHGDQLIQSNHYAVDSIRPKCVELRRVCDDFSNEAKKKTNVLSKSLKIHIGIDKVNQWCESGIYLLASQAVDKCHSQEGAESALTDIENFLESAEKNQLTELRNLHNQCEALCLQASVLRALKRLEDVQEMFEKRHVSLKRLSAKQTRPVQPVAPRPESSPKRPSLKNPPRTTGSQQPLARRASDNSNSGKQPAEADPNKRKNIRKAKGGIKIEVMHEESQGGSTHVVVINETEESLSNRRRQS</sequence>
<dbReference type="EMBL" id="CM041538">
    <property type="protein sequence ID" value="KAI3368904.1"/>
    <property type="molecule type" value="Genomic_DNA"/>
</dbReference>
<gene>
    <name evidence="1" type="ORF">L3Q82_025421</name>
</gene>
<evidence type="ECO:0000313" key="1">
    <source>
        <dbReference type="EMBL" id="KAI3368904.1"/>
    </source>
</evidence>
<keyword evidence="2" id="KW-1185">Reference proteome</keyword>
<organism evidence="1 2">
    <name type="scientific">Scortum barcoo</name>
    <name type="common">barcoo grunter</name>
    <dbReference type="NCBI Taxonomy" id="214431"/>
    <lineage>
        <taxon>Eukaryota</taxon>
        <taxon>Metazoa</taxon>
        <taxon>Chordata</taxon>
        <taxon>Craniata</taxon>
        <taxon>Vertebrata</taxon>
        <taxon>Euteleostomi</taxon>
        <taxon>Actinopterygii</taxon>
        <taxon>Neopterygii</taxon>
        <taxon>Teleostei</taxon>
        <taxon>Neoteleostei</taxon>
        <taxon>Acanthomorphata</taxon>
        <taxon>Eupercaria</taxon>
        <taxon>Centrarchiformes</taxon>
        <taxon>Terapontoidei</taxon>
        <taxon>Terapontidae</taxon>
        <taxon>Scortum</taxon>
    </lineage>
</organism>
<accession>A0ACB8WMU0</accession>
<evidence type="ECO:0000313" key="2">
    <source>
        <dbReference type="Proteomes" id="UP000831701"/>
    </source>
</evidence>
<name>A0ACB8WMU0_9TELE</name>